<evidence type="ECO:0008006" key="4">
    <source>
        <dbReference type="Google" id="ProtNLM"/>
    </source>
</evidence>
<accession>A0A4Z0YJE0</accession>
<organism evidence="2 3">
    <name type="scientific">Xylaria hypoxylon</name>
    <dbReference type="NCBI Taxonomy" id="37992"/>
    <lineage>
        <taxon>Eukaryota</taxon>
        <taxon>Fungi</taxon>
        <taxon>Dikarya</taxon>
        <taxon>Ascomycota</taxon>
        <taxon>Pezizomycotina</taxon>
        <taxon>Sordariomycetes</taxon>
        <taxon>Xylariomycetidae</taxon>
        <taxon>Xylariales</taxon>
        <taxon>Xylariaceae</taxon>
        <taxon>Xylaria</taxon>
    </lineage>
</organism>
<evidence type="ECO:0000256" key="1">
    <source>
        <dbReference type="SAM" id="MobiDB-lite"/>
    </source>
</evidence>
<feature type="region of interest" description="Disordered" evidence="1">
    <location>
        <begin position="792"/>
        <end position="821"/>
    </location>
</feature>
<gene>
    <name evidence="2" type="ORF">E0Z10_g4306</name>
</gene>
<feature type="compositionally biased region" description="Basic and acidic residues" evidence="1">
    <location>
        <begin position="730"/>
        <end position="748"/>
    </location>
</feature>
<feature type="compositionally biased region" description="Polar residues" evidence="1">
    <location>
        <begin position="720"/>
        <end position="729"/>
    </location>
</feature>
<feature type="region of interest" description="Disordered" evidence="1">
    <location>
        <begin position="858"/>
        <end position="879"/>
    </location>
</feature>
<name>A0A4Z0YJE0_9PEZI</name>
<feature type="compositionally biased region" description="Basic and acidic residues" evidence="1">
    <location>
        <begin position="811"/>
        <end position="821"/>
    </location>
</feature>
<feature type="region of interest" description="Disordered" evidence="1">
    <location>
        <begin position="718"/>
        <end position="748"/>
    </location>
</feature>
<evidence type="ECO:0000313" key="3">
    <source>
        <dbReference type="Proteomes" id="UP000297716"/>
    </source>
</evidence>
<comment type="caution">
    <text evidence="2">The sequence shown here is derived from an EMBL/GenBank/DDBJ whole genome shotgun (WGS) entry which is preliminary data.</text>
</comment>
<keyword evidence="3" id="KW-1185">Reference proteome</keyword>
<dbReference type="Proteomes" id="UP000297716">
    <property type="component" value="Unassembled WGS sequence"/>
</dbReference>
<dbReference type="OrthoDB" id="195446at2759"/>
<proteinExistence type="predicted"/>
<dbReference type="AlphaFoldDB" id="A0A4Z0YJE0"/>
<protein>
    <recommendedName>
        <fullName evidence="4">Fungal N-terminal domain-containing protein</fullName>
    </recommendedName>
</protein>
<reference evidence="2 3" key="1">
    <citation type="submission" date="2019-03" db="EMBL/GenBank/DDBJ databases">
        <title>Draft genome sequence of Xylaria hypoxylon DSM 108379, a ubiquitous saprotrophic-parasitic fungi on hardwood.</title>
        <authorList>
            <person name="Buettner E."/>
            <person name="Leonhardt S."/>
            <person name="Gebauer A.M."/>
            <person name="Liers C."/>
            <person name="Hofrichter M."/>
            <person name="Kellner H."/>
        </authorList>
    </citation>
    <scope>NUCLEOTIDE SEQUENCE [LARGE SCALE GENOMIC DNA]</scope>
    <source>
        <strain evidence="2 3">DSM 108379</strain>
    </source>
</reference>
<sequence>MDPLSVAASVVTLVETANSVYHLLQSLRHAVRHADTEFATLCADLNMLTDFLESIRSALGDCSGKTLALAPMDDNLWKQSRVALSDCERILQELTTVAGRIKMLARSNILFRKARLAMEMQSRAREINAFRDKIRMSNCTLQTLLQVINVSISLRTNTSQDKVMQELKQLRQYLRTATNAATDPFLLRYLDEPGDRLVQNLKCFVRAAQDFHASASVTASTVNGDDISDDGRSNYNFAAILPSSKKRRLEAYLSQTQQQTLGGSIRTPVSVPSSLPEVFYPDTHYPTHNTLDIIFSTGFKKISQQALIDLDLEKAAEVLEKMVKRQRGSGFHEQSFKTQLAKTQLAVTYLLHGKPELAETQIIEFVQLKSIESVIRCQLLYCLALSYMHNMELEAVERTCKTFLDELGPLEPDMTLRKGEILRLLATSYRFNGESLLADALECQQSQLAPPAMLPTIVDFVVCCEELITDCFGVAPGTEPYVEMTRKLRMLPIALTTSTLQTRHLAPHERTPRKILSWSWRALKRNTYLKDDIIKSSNSELFLRHGSCKTKNVTKEATGLPGHIRQWITSDQSSLQSNQEYSPQIMPPFEIDTSLPPGLAAETMLNTDCTCQIDGLGPVTHEYDTSASPQGNSRSCPPGACCKTNASNACDIDRALTISIEGNNTIIPLNESYQRKQLDSEIRALSESTTKFKGPVGRQGEETRRVLGKCRVPVGEYFRITNQNSNGTEDTSKDTSKDPDHSPEKNDRFYYIPNIVGPGSVDNHGQLAALEQPIKIDDMPSVFQKYELGGPSAPSACLKREPSLAPTPLAGDDKMRARDSDVPHYKRKVEMIATLMGLRGMAYDYLDPGPVAGPSVDTESYPWARSKSREPPKAVLPWPKTPNDVTRVFELDAGLSSTINATQVNTSKCAYGYKGARKRPRSSREDFDVYKLDLHGYYGPD</sequence>
<evidence type="ECO:0000313" key="2">
    <source>
        <dbReference type="EMBL" id="TGJ84429.1"/>
    </source>
</evidence>
<dbReference type="EMBL" id="SKBN01000067">
    <property type="protein sequence ID" value="TGJ84429.1"/>
    <property type="molecule type" value="Genomic_DNA"/>
</dbReference>
<dbReference type="STRING" id="37992.A0A4Z0YJE0"/>